<keyword evidence="2" id="KW-0732">Signal</keyword>
<proteinExistence type="predicted"/>
<evidence type="ECO:0000259" key="3">
    <source>
        <dbReference type="Pfam" id="PF00626"/>
    </source>
</evidence>
<evidence type="ECO:0000313" key="5">
    <source>
        <dbReference type="Proteomes" id="UP000001070"/>
    </source>
</evidence>
<protein>
    <submittedName>
        <fullName evidence="4">GH23246</fullName>
    </submittedName>
</protein>
<organism evidence="5">
    <name type="scientific">Drosophila grimshawi</name>
    <name type="common">Hawaiian fruit fly</name>
    <name type="synonym">Idiomyia grimshawi</name>
    <dbReference type="NCBI Taxonomy" id="7222"/>
    <lineage>
        <taxon>Eukaryota</taxon>
        <taxon>Metazoa</taxon>
        <taxon>Ecdysozoa</taxon>
        <taxon>Arthropoda</taxon>
        <taxon>Hexapoda</taxon>
        <taxon>Insecta</taxon>
        <taxon>Pterygota</taxon>
        <taxon>Neoptera</taxon>
        <taxon>Endopterygota</taxon>
        <taxon>Diptera</taxon>
        <taxon>Brachycera</taxon>
        <taxon>Muscomorpha</taxon>
        <taxon>Ephydroidea</taxon>
        <taxon>Drosophilidae</taxon>
        <taxon>Drosophila</taxon>
        <taxon>Hawaiian Drosophila</taxon>
    </lineage>
</organism>
<dbReference type="InParanoid" id="B4K264"/>
<dbReference type="GO" id="GO:0051016">
    <property type="term" value="P:barbed-end actin filament capping"/>
    <property type="evidence" value="ECO:0007669"/>
    <property type="project" value="TreeGrafter"/>
</dbReference>
<gene>
    <name evidence="4" type="primary">Dgri\GH23246</name>
    <name evidence="4" type="ORF">Dgri_GH23246</name>
</gene>
<dbReference type="GO" id="GO:0008154">
    <property type="term" value="P:actin polymerization or depolymerization"/>
    <property type="evidence" value="ECO:0007669"/>
    <property type="project" value="TreeGrafter"/>
</dbReference>
<dbReference type="GO" id="GO:0005576">
    <property type="term" value="C:extracellular region"/>
    <property type="evidence" value="ECO:0007669"/>
    <property type="project" value="EnsemblMetazoa"/>
</dbReference>
<dbReference type="HOGENOM" id="CLU_1338800_0_0_1"/>
<name>B4K264_DROGR</name>
<accession>B4K264</accession>
<dbReference type="FunFam" id="3.40.20.10:FF:000002">
    <property type="entry name" value="Gelsolin"/>
    <property type="match status" value="1"/>
</dbReference>
<dbReference type="CDD" id="cd11290">
    <property type="entry name" value="gelsolin_S1_like"/>
    <property type="match status" value="1"/>
</dbReference>
<dbReference type="GO" id="GO:0005884">
    <property type="term" value="C:actin filament"/>
    <property type="evidence" value="ECO:0007669"/>
    <property type="project" value="EnsemblMetazoa"/>
</dbReference>
<dbReference type="PANTHER" id="PTHR11977:SF123">
    <property type="entry name" value="GELSOLIN"/>
    <property type="match status" value="1"/>
</dbReference>
<sequence length="205" mass="22493">MARRGAASHLAVICSLLVFIAISTSLCSAATYQSRPAFPAQTGPVQPSIGGNSKQPARRVMHPAFANAGRSPGLEIWRIENFEPVPYPPNNYGKFYTGDSFIILNTRENPKSKELSWDVHFWLGSETSTDEAGAAAILTVQLDDILNGGPVQHREVQDHESQLFLGYFKNGVRYEQGGVGSGFKHVETNAQGEKRESLRFIDEQG</sequence>
<dbReference type="EMBL" id="CH918584">
    <property type="protein sequence ID" value="EDW05022.1"/>
    <property type="molecule type" value="Genomic_DNA"/>
</dbReference>
<dbReference type="GO" id="GO:0051014">
    <property type="term" value="P:actin filament severing"/>
    <property type="evidence" value="ECO:0007669"/>
    <property type="project" value="TreeGrafter"/>
</dbReference>
<dbReference type="STRING" id="7222.B4K264"/>
<dbReference type="InterPro" id="IPR029006">
    <property type="entry name" value="ADF-H/Gelsolin-like_dom_sf"/>
</dbReference>
<evidence type="ECO:0000313" key="4">
    <source>
        <dbReference type="EMBL" id="EDW05022.1"/>
    </source>
</evidence>
<dbReference type="SMART" id="SM00262">
    <property type="entry name" value="GEL"/>
    <property type="match status" value="1"/>
</dbReference>
<feature type="chain" id="PRO_5002813205" evidence="2">
    <location>
        <begin position="30"/>
        <end position="205"/>
    </location>
</feature>
<dbReference type="Gene3D" id="3.40.20.10">
    <property type="entry name" value="Severin"/>
    <property type="match status" value="1"/>
</dbReference>
<dbReference type="PhylomeDB" id="B4K264"/>
<dbReference type="Pfam" id="PF00626">
    <property type="entry name" value="Gelsolin"/>
    <property type="match status" value="1"/>
</dbReference>
<dbReference type="GO" id="GO:0005829">
    <property type="term" value="C:cytosol"/>
    <property type="evidence" value="ECO:0007669"/>
    <property type="project" value="EnsemblMetazoa"/>
</dbReference>
<dbReference type="SUPFAM" id="SSF55753">
    <property type="entry name" value="Actin depolymerizing proteins"/>
    <property type="match status" value="1"/>
</dbReference>
<dbReference type="AlphaFoldDB" id="B4K264"/>
<feature type="signal peptide" evidence="2">
    <location>
        <begin position="1"/>
        <end position="29"/>
    </location>
</feature>
<dbReference type="GO" id="GO:0005546">
    <property type="term" value="F:phosphatidylinositol-4,5-bisphosphate binding"/>
    <property type="evidence" value="ECO:0007669"/>
    <property type="project" value="TreeGrafter"/>
</dbReference>
<evidence type="ECO:0000256" key="2">
    <source>
        <dbReference type="SAM" id="SignalP"/>
    </source>
</evidence>
<dbReference type="InterPro" id="IPR007122">
    <property type="entry name" value="Villin/Gelsolin"/>
</dbReference>
<reference evidence="4 5" key="1">
    <citation type="journal article" date="2007" name="Nature">
        <title>Evolution of genes and genomes on the Drosophila phylogeny.</title>
        <authorList>
            <consortium name="Drosophila 12 Genomes Consortium"/>
            <person name="Clark A.G."/>
            <person name="Eisen M.B."/>
            <person name="Smith D.R."/>
            <person name="Bergman C.M."/>
            <person name="Oliver B."/>
            <person name="Markow T.A."/>
            <person name="Kaufman T.C."/>
            <person name="Kellis M."/>
            <person name="Gelbart W."/>
            <person name="Iyer V.N."/>
            <person name="Pollard D.A."/>
            <person name="Sackton T.B."/>
            <person name="Larracuente A.M."/>
            <person name="Singh N.D."/>
            <person name="Abad J.P."/>
            <person name="Abt D.N."/>
            <person name="Adryan B."/>
            <person name="Aguade M."/>
            <person name="Akashi H."/>
            <person name="Anderson W.W."/>
            <person name="Aquadro C.F."/>
            <person name="Ardell D.H."/>
            <person name="Arguello R."/>
            <person name="Artieri C.G."/>
            <person name="Barbash D.A."/>
            <person name="Barker D."/>
            <person name="Barsanti P."/>
            <person name="Batterham P."/>
            <person name="Batzoglou S."/>
            <person name="Begun D."/>
            <person name="Bhutkar A."/>
            <person name="Blanco E."/>
            <person name="Bosak S.A."/>
            <person name="Bradley R.K."/>
            <person name="Brand A.D."/>
            <person name="Brent M.R."/>
            <person name="Brooks A.N."/>
            <person name="Brown R.H."/>
            <person name="Butlin R.K."/>
            <person name="Caggese C."/>
            <person name="Calvi B.R."/>
            <person name="Bernardo de Carvalho A."/>
            <person name="Caspi A."/>
            <person name="Castrezana S."/>
            <person name="Celniker S.E."/>
            <person name="Chang J.L."/>
            <person name="Chapple C."/>
            <person name="Chatterji S."/>
            <person name="Chinwalla A."/>
            <person name="Civetta A."/>
            <person name="Clifton S.W."/>
            <person name="Comeron J.M."/>
            <person name="Costello J.C."/>
            <person name="Coyne J.A."/>
            <person name="Daub J."/>
            <person name="David R.G."/>
            <person name="Delcher A.L."/>
            <person name="Delehaunty K."/>
            <person name="Do C.B."/>
            <person name="Ebling H."/>
            <person name="Edwards K."/>
            <person name="Eickbush T."/>
            <person name="Evans J.D."/>
            <person name="Filipski A."/>
            <person name="Findeiss S."/>
            <person name="Freyhult E."/>
            <person name="Fulton L."/>
            <person name="Fulton R."/>
            <person name="Garcia A.C."/>
            <person name="Gardiner A."/>
            <person name="Garfield D.A."/>
            <person name="Garvin B.E."/>
            <person name="Gibson G."/>
            <person name="Gilbert D."/>
            <person name="Gnerre S."/>
            <person name="Godfrey J."/>
            <person name="Good R."/>
            <person name="Gotea V."/>
            <person name="Gravely B."/>
            <person name="Greenberg A.J."/>
            <person name="Griffiths-Jones S."/>
            <person name="Gross S."/>
            <person name="Guigo R."/>
            <person name="Gustafson E.A."/>
            <person name="Haerty W."/>
            <person name="Hahn M.W."/>
            <person name="Halligan D.L."/>
            <person name="Halpern A.L."/>
            <person name="Halter G.M."/>
            <person name="Han M.V."/>
            <person name="Heger A."/>
            <person name="Hillier L."/>
            <person name="Hinrichs A.S."/>
            <person name="Holmes I."/>
            <person name="Hoskins R.A."/>
            <person name="Hubisz M.J."/>
            <person name="Hultmark D."/>
            <person name="Huntley M.A."/>
            <person name="Jaffe D.B."/>
            <person name="Jagadeeshan S."/>
            <person name="Jeck W.R."/>
            <person name="Johnson J."/>
            <person name="Jones C.D."/>
            <person name="Jordan W.C."/>
            <person name="Karpen G.H."/>
            <person name="Kataoka E."/>
            <person name="Keightley P.D."/>
            <person name="Kheradpour P."/>
            <person name="Kirkness E.F."/>
            <person name="Koerich L.B."/>
            <person name="Kristiansen K."/>
            <person name="Kudrna D."/>
            <person name="Kulathinal R.J."/>
            <person name="Kumar S."/>
            <person name="Kwok R."/>
            <person name="Lander E."/>
            <person name="Langley C.H."/>
            <person name="Lapoint R."/>
            <person name="Lazzaro B.P."/>
            <person name="Lee S.J."/>
            <person name="Levesque L."/>
            <person name="Li R."/>
            <person name="Lin C.F."/>
            <person name="Lin M.F."/>
            <person name="Lindblad-Toh K."/>
            <person name="Llopart A."/>
            <person name="Long M."/>
            <person name="Low L."/>
            <person name="Lozovsky E."/>
            <person name="Lu J."/>
            <person name="Luo M."/>
            <person name="Machado C.A."/>
            <person name="Makalowski W."/>
            <person name="Marzo M."/>
            <person name="Matsuda M."/>
            <person name="Matzkin L."/>
            <person name="McAllister B."/>
            <person name="McBride C.S."/>
            <person name="McKernan B."/>
            <person name="McKernan K."/>
            <person name="Mendez-Lago M."/>
            <person name="Minx P."/>
            <person name="Mollenhauer M.U."/>
            <person name="Montooth K."/>
            <person name="Mount S.M."/>
            <person name="Mu X."/>
            <person name="Myers E."/>
            <person name="Negre B."/>
            <person name="Newfeld S."/>
            <person name="Nielsen R."/>
            <person name="Noor M.A."/>
            <person name="O'Grady P."/>
            <person name="Pachter L."/>
            <person name="Papaceit M."/>
            <person name="Parisi M.J."/>
            <person name="Parisi M."/>
            <person name="Parts L."/>
            <person name="Pedersen J.S."/>
            <person name="Pesole G."/>
            <person name="Phillippy A.M."/>
            <person name="Ponting C.P."/>
            <person name="Pop M."/>
            <person name="Porcelli D."/>
            <person name="Powell J.R."/>
            <person name="Prohaska S."/>
            <person name="Pruitt K."/>
            <person name="Puig M."/>
            <person name="Quesneville H."/>
            <person name="Ram K.R."/>
            <person name="Rand D."/>
            <person name="Rasmussen M.D."/>
            <person name="Reed L.K."/>
            <person name="Reenan R."/>
            <person name="Reily A."/>
            <person name="Remington K.A."/>
            <person name="Rieger T.T."/>
            <person name="Ritchie M.G."/>
            <person name="Robin C."/>
            <person name="Rogers Y.H."/>
            <person name="Rohde C."/>
            <person name="Rozas J."/>
            <person name="Rubenfield M.J."/>
            <person name="Ruiz A."/>
            <person name="Russo S."/>
            <person name="Salzberg S.L."/>
            <person name="Sanchez-Gracia A."/>
            <person name="Saranga D.J."/>
            <person name="Sato H."/>
            <person name="Schaeffer S.W."/>
            <person name="Schatz M.C."/>
            <person name="Schlenke T."/>
            <person name="Schwartz R."/>
            <person name="Segarra C."/>
            <person name="Singh R.S."/>
            <person name="Sirot L."/>
            <person name="Sirota M."/>
            <person name="Sisneros N.B."/>
            <person name="Smith C.D."/>
            <person name="Smith T.F."/>
            <person name="Spieth J."/>
            <person name="Stage D.E."/>
            <person name="Stark A."/>
            <person name="Stephan W."/>
            <person name="Strausberg R.L."/>
            <person name="Strempel S."/>
            <person name="Sturgill D."/>
            <person name="Sutton G."/>
            <person name="Sutton G.G."/>
            <person name="Tao W."/>
            <person name="Teichmann S."/>
            <person name="Tobari Y.N."/>
            <person name="Tomimura Y."/>
            <person name="Tsolas J.M."/>
            <person name="Valente V.L."/>
            <person name="Venter E."/>
            <person name="Venter J.C."/>
            <person name="Vicario S."/>
            <person name="Vieira F.G."/>
            <person name="Vilella A.J."/>
            <person name="Villasante A."/>
            <person name="Walenz B."/>
            <person name="Wang J."/>
            <person name="Wasserman M."/>
            <person name="Watts T."/>
            <person name="Wilson D."/>
            <person name="Wilson R.K."/>
            <person name="Wing R.A."/>
            <person name="Wolfner M.F."/>
            <person name="Wong A."/>
            <person name="Wong G.K."/>
            <person name="Wu C.I."/>
            <person name="Wu G."/>
            <person name="Yamamoto D."/>
            <person name="Yang H.P."/>
            <person name="Yang S.P."/>
            <person name="Yorke J.A."/>
            <person name="Yoshida K."/>
            <person name="Zdobnov E."/>
            <person name="Zhang P."/>
            <person name="Zhang Y."/>
            <person name="Zimin A.V."/>
            <person name="Baldwin J."/>
            <person name="Abdouelleil A."/>
            <person name="Abdulkadir J."/>
            <person name="Abebe A."/>
            <person name="Abera B."/>
            <person name="Abreu J."/>
            <person name="Acer S.C."/>
            <person name="Aftuck L."/>
            <person name="Alexander A."/>
            <person name="An P."/>
            <person name="Anderson E."/>
            <person name="Anderson S."/>
            <person name="Arachi H."/>
            <person name="Azer M."/>
            <person name="Bachantsang P."/>
            <person name="Barry A."/>
            <person name="Bayul T."/>
            <person name="Berlin A."/>
            <person name="Bessette D."/>
            <person name="Bloom T."/>
            <person name="Blye J."/>
            <person name="Boguslavskiy L."/>
            <person name="Bonnet C."/>
            <person name="Boukhgalter B."/>
            <person name="Bourzgui I."/>
            <person name="Brown A."/>
            <person name="Cahill P."/>
            <person name="Channer S."/>
            <person name="Cheshatsang Y."/>
            <person name="Chuda L."/>
            <person name="Citroen M."/>
            <person name="Collymore A."/>
            <person name="Cooke P."/>
            <person name="Costello M."/>
            <person name="D'Aco K."/>
            <person name="Daza R."/>
            <person name="De Haan G."/>
            <person name="DeGray S."/>
            <person name="DeMaso C."/>
            <person name="Dhargay N."/>
            <person name="Dooley K."/>
            <person name="Dooley E."/>
            <person name="Doricent M."/>
            <person name="Dorje P."/>
            <person name="Dorjee K."/>
            <person name="Dupes A."/>
            <person name="Elong R."/>
            <person name="Falk J."/>
            <person name="Farina A."/>
            <person name="Faro S."/>
            <person name="Ferguson D."/>
            <person name="Fisher S."/>
            <person name="Foley C.D."/>
            <person name="Franke A."/>
            <person name="Friedrich D."/>
            <person name="Gadbois L."/>
            <person name="Gearin G."/>
            <person name="Gearin C.R."/>
            <person name="Giannoukos G."/>
            <person name="Goode T."/>
            <person name="Graham J."/>
            <person name="Grandbois E."/>
            <person name="Grewal S."/>
            <person name="Gyaltsen K."/>
            <person name="Hafez N."/>
            <person name="Hagos B."/>
            <person name="Hall J."/>
            <person name="Henson C."/>
            <person name="Hollinger A."/>
            <person name="Honan T."/>
            <person name="Huard M.D."/>
            <person name="Hughes L."/>
            <person name="Hurhula B."/>
            <person name="Husby M.E."/>
            <person name="Kamat A."/>
            <person name="Kanga B."/>
            <person name="Kashin S."/>
            <person name="Khazanovich D."/>
            <person name="Kisner P."/>
            <person name="Lance K."/>
            <person name="Lara M."/>
            <person name="Lee W."/>
            <person name="Lennon N."/>
            <person name="Letendre F."/>
            <person name="LeVine R."/>
            <person name="Lipovsky A."/>
            <person name="Liu X."/>
            <person name="Liu J."/>
            <person name="Liu S."/>
            <person name="Lokyitsang T."/>
            <person name="Lokyitsang Y."/>
            <person name="Lubonja R."/>
            <person name="Lui A."/>
            <person name="MacDonald P."/>
            <person name="Magnisalis V."/>
            <person name="Maru K."/>
            <person name="Matthews C."/>
            <person name="McCusker W."/>
            <person name="McDonough S."/>
            <person name="Mehta T."/>
            <person name="Meldrim J."/>
            <person name="Meneus L."/>
            <person name="Mihai O."/>
            <person name="Mihalev A."/>
            <person name="Mihova T."/>
            <person name="Mittelman R."/>
            <person name="Mlenga V."/>
            <person name="Montmayeur A."/>
            <person name="Mulrain L."/>
            <person name="Navidi A."/>
            <person name="Naylor J."/>
            <person name="Negash T."/>
            <person name="Nguyen T."/>
            <person name="Nguyen N."/>
            <person name="Nicol R."/>
            <person name="Norbu C."/>
            <person name="Norbu N."/>
            <person name="Novod N."/>
            <person name="O'Neill B."/>
            <person name="Osman S."/>
            <person name="Markiewicz E."/>
            <person name="Oyono O.L."/>
            <person name="Patti C."/>
            <person name="Phunkhang P."/>
            <person name="Pierre F."/>
            <person name="Priest M."/>
            <person name="Raghuraman S."/>
            <person name="Rege F."/>
            <person name="Reyes R."/>
            <person name="Rise C."/>
            <person name="Rogov P."/>
            <person name="Ross K."/>
            <person name="Ryan E."/>
            <person name="Settipalli S."/>
            <person name="Shea T."/>
            <person name="Sherpa N."/>
            <person name="Shi L."/>
            <person name="Shih D."/>
            <person name="Sparrow T."/>
            <person name="Spaulding J."/>
            <person name="Stalker J."/>
            <person name="Stange-Thomann N."/>
            <person name="Stavropoulos S."/>
            <person name="Stone C."/>
            <person name="Strader C."/>
            <person name="Tesfaye S."/>
            <person name="Thomson T."/>
            <person name="Thoulutsang Y."/>
            <person name="Thoulutsang D."/>
            <person name="Topham K."/>
            <person name="Topping I."/>
            <person name="Tsamla T."/>
            <person name="Vassiliev H."/>
            <person name="Vo A."/>
            <person name="Wangchuk T."/>
            <person name="Wangdi T."/>
            <person name="Weiand M."/>
            <person name="Wilkinson J."/>
            <person name="Wilson A."/>
            <person name="Yadav S."/>
            <person name="Young G."/>
            <person name="Yu Q."/>
            <person name="Zembek L."/>
            <person name="Zhong D."/>
            <person name="Zimmer A."/>
            <person name="Zwirko Z."/>
            <person name="Jaffe D.B."/>
            <person name="Alvarez P."/>
            <person name="Brockman W."/>
            <person name="Butler J."/>
            <person name="Chin C."/>
            <person name="Gnerre S."/>
            <person name="Grabherr M."/>
            <person name="Kleber M."/>
            <person name="Mauceli E."/>
            <person name="MacCallum I."/>
        </authorList>
    </citation>
    <scope>NUCLEOTIDE SEQUENCE [LARGE SCALE GENOMIC DNA]</scope>
    <source>
        <strain evidence="5">Tucson 15287-2541.00</strain>
    </source>
</reference>
<evidence type="ECO:0000256" key="1">
    <source>
        <dbReference type="ARBA" id="ARBA00022737"/>
    </source>
</evidence>
<dbReference type="eggNOG" id="KOG0443">
    <property type="taxonomic scope" value="Eukaryota"/>
</dbReference>
<feature type="domain" description="Gelsolin-like" evidence="3">
    <location>
        <begin position="82"/>
        <end position="165"/>
    </location>
</feature>
<keyword evidence="5" id="KW-1185">Reference proteome</keyword>
<dbReference type="Proteomes" id="UP000001070">
    <property type="component" value="Unassembled WGS sequence"/>
</dbReference>
<keyword evidence="1" id="KW-0677">Repeat</keyword>
<dbReference type="GO" id="GO:0051015">
    <property type="term" value="F:actin filament binding"/>
    <property type="evidence" value="ECO:0007669"/>
    <property type="project" value="InterPro"/>
</dbReference>
<dbReference type="InterPro" id="IPR007123">
    <property type="entry name" value="Gelsolin-like_dom"/>
</dbReference>
<dbReference type="OrthoDB" id="6375767at2759"/>
<dbReference type="PANTHER" id="PTHR11977">
    <property type="entry name" value="VILLIN"/>
    <property type="match status" value="1"/>
</dbReference>